<dbReference type="RefSeq" id="WP_149435136.1">
    <property type="nucleotide sequence ID" value="NZ_VTPX01000004.1"/>
</dbReference>
<comment type="subcellular location">
    <subcellularLocation>
        <location evidence="1">Cell inner membrane</location>
        <topology evidence="1">Peripheral membrane protein</topology>
    </subcellularLocation>
</comment>
<dbReference type="PANTHER" id="PTHR43297:SF2">
    <property type="entry name" value="DIPEPTIDE TRANSPORT ATP-BINDING PROTEIN DPPD"/>
    <property type="match status" value="1"/>
</dbReference>
<dbReference type="Pfam" id="PF00005">
    <property type="entry name" value="ABC_tran"/>
    <property type="match status" value="2"/>
</dbReference>
<sequence length="615" mass="66910">MNEHAPLLRVENLSITLKTPSGEQVQPLRGVNFELSRGEALGIVGESGSGKSMSMLALMGLLPSNARRDADSLKLGDKDLLQIEDTTFAREIAGKRIGMIFQEPMTSLNPVYTIGRQLIETATLYGRGTARAARARAIELLNRVGVPEPELRLDQYPHQLSGGLRQRVMIAMALMNEPELIIADEPTTALDVTIKAQILDLLADLQSELGMGMILVSHDIGAVSRAVDRIGVMYAGAFVEKGPLDDVFEHPLHPYTQGLLQCAPRATLAHGGPRLGAIPGSVPSPFKRLTRCAFSDRCPHVHDACYGSEPALRSAGNQAYRCVLDAEQLQSDNDHSDKGVVIPHATPVQVEHGDPPVLALESASCVFTTRRGLLGRSKDNRAVDDVSIALHGNEILAIVGESGSGKTTTARMMLGLQQPTSGVALFRGEALEKSTPRQRAQLIQPVFQDPYSSLNPLRTVGDSIGRPLVVHGVGNRASRRERALEIMSLVGLPERFYNSYPNQMSGGQRQRVAIARALVLEPKVLICDEPTSALDISVQAQILNLLLDLRERLGLTYLLITHDLAVVRYFATRVVVMKSGQIVESGETERVYTQPTHPYTQELLASISDPLRRSA</sequence>
<dbReference type="GO" id="GO:0015833">
    <property type="term" value="P:peptide transport"/>
    <property type="evidence" value="ECO:0007669"/>
    <property type="project" value="InterPro"/>
</dbReference>
<dbReference type="InterPro" id="IPR013563">
    <property type="entry name" value="Oligopep_ABC_C"/>
</dbReference>
<evidence type="ECO:0000256" key="5">
    <source>
        <dbReference type="ARBA" id="ARBA00022741"/>
    </source>
</evidence>
<evidence type="ECO:0000259" key="10">
    <source>
        <dbReference type="PROSITE" id="PS50893"/>
    </source>
</evidence>
<dbReference type="GO" id="GO:0005524">
    <property type="term" value="F:ATP binding"/>
    <property type="evidence" value="ECO:0007669"/>
    <property type="project" value="UniProtKB-KW"/>
</dbReference>
<dbReference type="CDD" id="cd03257">
    <property type="entry name" value="ABC_NikE_OppD_transporters"/>
    <property type="match status" value="2"/>
</dbReference>
<dbReference type="SUPFAM" id="SSF52540">
    <property type="entry name" value="P-loop containing nucleoside triphosphate hydrolases"/>
    <property type="match status" value="2"/>
</dbReference>
<dbReference type="PANTHER" id="PTHR43297">
    <property type="entry name" value="OLIGOPEPTIDE TRANSPORT ATP-BINDING PROTEIN APPD"/>
    <property type="match status" value="1"/>
</dbReference>
<keyword evidence="4" id="KW-1003">Cell membrane</keyword>
<gene>
    <name evidence="11" type="ORF">F0A16_09435</name>
</gene>
<keyword evidence="12" id="KW-1185">Reference proteome</keyword>
<dbReference type="InterPro" id="IPR003593">
    <property type="entry name" value="AAA+_ATPase"/>
</dbReference>
<dbReference type="NCBIfam" id="TIGR01727">
    <property type="entry name" value="oligo_HPY"/>
    <property type="match status" value="1"/>
</dbReference>
<evidence type="ECO:0000256" key="9">
    <source>
        <dbReference type="ARBA" id="ARBA00047356"/>
    </source>
</evidence>
<keyword evidence="6 11" id="KW-0067">ATP-binding</keyword>
<dbReference type="Proteomes" id="UP000466024">
    <property type="component" value="Unassembled WGS sequence"/>
</dbReference>
<dbReference type="GO" id="GO:0055085">
    <property type="term" value="P:transmembrane transport"/>
    <property type="evidence" value="ECO:0007669"/>
    <property type="project" value="UniProtKB-ARBA"/>
</dbReference>
<name>A0A640WF05_9GAMM</name>
<dbReference type="NCBIfam" id="NF008453">
    <property type="entry name" value="PRK11308.1"/>
    <property type="match status" value="2"/>
</dbReference>
<dbReference type="InterPro" id="IPR003439">
    <property type="entry name" value="ABC_transporter-like_ATP-bd"/>
</dbReference>
<feature type="domain" description="ABC transporter" evidence="10">
    <location>
        <begin position="360"/>
        <end position="604"/>
    </location>
</feature>
<evidence type="ECO:0000313" key="12">
    <source>
        <dbReference type="Proteomes" id="UP000466024"/>
    </source>
</evidence>
<dbReference type="AlphaFoldDB" id="A0A640WF05"/>
<accession>A0A640WF05</accession>
<dbReference type="GO" id="GO:0016887">
    <property type="term" value="F:ATP hydrolysis activity"/>
    <property type="evidence" value="ECO:0007669"/>
    <property type="project" value="InterPro"/>
</dbReference>
<dbReference type="EMBL" id="VTPX01000004">
    <property type="protein sequence ID" value="KAA0018716.1"/>
    <property type="molecule type" value="Genomic_DNA"/>
</dbReference>
<organism evidence="11 12">
    <name type="scientific">Salinicola corii</name>
    <dbReference type="NCBI Taxonomy" id="2606937"/>
    <lineage>
        <taxon>Bacteria</taxon>
        <taxon>Pseudomonadati</taxon>
        <taxon>Pseudomonadota</taxon>
        <taxon>Gammaproteobacteria</taxon>
        <taxon>Oceanospirillales</taxon>
        <taxon>Halomonadaceae</taxon>
        <taxon>Salinicola</taxon>
    </lineage>
</organism>
<evidence type="ECO:0000256" key="7">
    <source>
        <dbReference type="ARBA" id="ARBA00023136"/>
    </source>
</evidence>
<dbReference type="FunFam" id="3.40.50.300:FF:000016">
    <property type="entry name" value="Oligopeptide ABC transporter ATP-binding component"/>
    <property type="match status" value="1"/>
</dbReference>
<keyword evidence="7" id="KW-0472">Membrane</keyword>
<evidence type="ECO:0000256" key="1">
    <source>
        <dbReference type="ARBA" id="ARBA00004417"/>
    </source>
</evidence>
<proteinExistence type="inferred from homology"/>
<evidence type="ECO:0000313" key="11">
    <source>
        <dbReference type="EMBL" id="KAA0018716.1"/>
    </source>
</evidence>
<protein>
    <recommendedName>
        <fullName evidence="8">ABC-type dipeptide transporter</fullName>
        <ecNumber evidence="8">7.4.2.9</ecNumber>
    </recommendedName>
</protein>
<keyword evidence="3" id="KW-0813">Transport</keyword>
<dbReference type="InterPro" id="IPR027417">
    <property type="entry name" value="P-loop_NTPase"/>
</dbReference>
<feature type="domain" description="ABC transporter" evidence="10">
    <location>
        <begin position="8"/>
        <end position="260"/>
    </location>
</feature>
<dbReference type="PROSITE" id="PS50893">
    <property type="entry name" value="ABC_TRANSPORTER_2"/>
    <property type="match status" value="2"/>
</dbReference>
<comment type="catalytic activity">
    <reaction evidence="9">
        <text>a dipeptide(out) + ATP + H2O = a dipeptide(in) + ADP + phosphate + H(+)</text>
        <dbReference type="Rhea" id="RHEA:23120"/>
        <dbReference type="ChEBI" id="CHEBI:15377"/>
        <dbReference type="ChEBI" id="CHEBI:15378"/>
        <dbReference type="ChEBI" id="CHEBI:30616"/>
        <dbReference type="ChEBI" id="CHEBI:43474"/>
        <dbReference type="ChEBI" id="CHEBI:90799"/>
        <dbReference type="ChEBI" id="CHEBI:456216"/>
        <dbReference type="EC" id="7.4.2.9"/>
    </reaction>
</comment>
<dbReference type="InterPro" id="IPR050388">
    <property type="entry name" value="ABC_Ni/Peptide_Import"/>
</dbReference>
<dbReference type="Gene3D" id="3.40.50.300">
    <property type="entry name" value="P-loop containing nucleotide triphosphate hydrolases"/>
    <property type="match status" value="2"/>
</dbReference>
<dbReference type="InterPro" id="IPR017871">
    <property type="entry name" value="ABC_transporter-like_CS"/>
</dbReference>
<reference evidence="11 12" key="1">
    <citation type="submission" date="2019-08" db="EMBL/GenBank/DDBJ databases">
        <title>Bioinformatics analysis of the strain L3 and L5.</title>
        <authorList>
            <person name="Li X."/>
        </authorList>
    </citation>
    <scope>NUCLEOTIDE SEQUENCE [LARGE SCALE GENOMIC DNA]</scope>
    <source>
        <strain evidence="11 12">L3</strain>
    </source>
</reference>
<evidence type="ECO:0000256" key="6">
    <source>
        <dbReference type="ARBA" id="ARBA00022840"/>
    </source>
</evidence>
<evidence type="ECO:0000256" key="2">
    <source>
        <dbReference type="ARBA" id="ARBA00005417"/>
    </source>
</evidence>
<keyword evidence="5" id="KW-0547">Nucleotide-binding</keyword>
<comment type="caution">
    <text evidence="11">The sequence shown here is derived from an EMBL/GenBank/DDBJ whole genome shotgun (WGS) entry which is preliminary data.</text>
</comment>
<dbReference type="PROSITE" id="PS00211">
    <property type="entry name" value="ABC_TRANSPORTER_1"/>
    <property type="match status" value="1"/>
</dbReference>
<dbReference type="SMART" id="SM00382">
    <property type="entry name" value="AAA"/>
    <property type="match status" value="2"/>
</dbReference>
<dbReference type="EC" id="7.4.2.9" evidence="8"/>
<evidence type="ECO:0000256" key="4">
    <source>
        <dbReference type="ARBA" id="ARBA00022475"/>
    </source>
</evidence>
<evidence type="ECO:0000256" key="8">
    <source>
        <dbReference type="ARBA" id="ARBA00038852"/>
    </source>
</evidence>
<evidence type="ECO:0000256" key="3">
    <source>
        <dbReference type="ARBA" id="ARBA00022448"/>
    </source>
</evidence>
<dbReference type="GO" id="GO:0005886">
    <property type="term" value="C:plasma membrane"/>
    <property type="evidence" value="ECO:0007669"/>
    <property type="project" value="UniProtKB-SubCell"/>
</dbReference>
<dbReference type="Pfam" id="PF08352">
    <property type="entry name" value="oligo_HPY"/>
    <property type="match status" value="2"/>
</dbReference>
<comment type="similarity">
    <text evidence="2">Belongs to the ABC transporter superfamily.</text>
</comment>